<keyword evidence="1" id="KW-1133">Transmembrane helix</keyword>
<reference evidence="3" key="1">
    <citation type="journal article" date="2018" name="Sci. Rep.">
        <title>Lignite coal burning seam in the remote Altai Mountains harbors a hydrogen-driven thermophilic microbial community.</title>
        <authorList>
            <person name="Kadnikov V.V."/>
            <person name="Mardanov A.V."/>
            <person name="Ivasenko D.A."/>
            <person name="Antsiferov D.V."/>
            <person name="Beletsky A.V."/>
            <person name="Karnachuk O.V."/>
            <person name="Ravin N.V."/>
        </authorList>
    </citation>
    <scope>NUCLEOTIDE SEQUENCE [LARGE SCALE GENOMIC DNA]</scope>
</reference>
<evidence type="ECO:0000313" key="3">
    <source>
        <dbReference type="Proteomes" id="UP000244338"/>
    </source>
</evidence>
<dbReference type="AlphaFoldDB" id="A0A2R6Y1R5"/>
<keyword evidence="1" id="KW-0472">Membrane</keyword>
<sequence>MQAGDNESSRATSPLIEQVMGKIREETPWAYPDAPDRKKRLVRRLQVGMGVLIGLVMILGATLYQQGNLSDVQNPTEDTLSPALIVGSMAFAEHRSLPPEDGRLSDQFLEALVDVQAHAFYRPYWPTVTMNVSLIMLLLSVFVVTIWLIWWFRRTE</sequence>
<proteinExistence type="predicted"/>
<name>A0A2R6Y1R5_9BACL</name>
<accession>A0A2R6Y1R5</accession>
<comment type="caution">
    <text evidence="2">The sequence shown here is derived from an EMBL/GenBank/DDBJ whole genome shotgun (WGS) entry which is preliminary data.</text>
</comment>
<keyword evidence="1" id="KW-0812">Transmembrane</keyword>
<organism evidence="2 3">
    <name type="scientific">Candidatus Carbonibacillus altaicus</name>
    <dbReference type="NCBI Taxonomy" id="2163959"/>
    <lineage>
        <taxon>Bacteria</taxon>
        <taxon>Bacillati</taxon>
        <taxon>Bacillota</taxon>
        <taxon>Bacilli</taxon>
        <taxon>Bacillales</taxon>
        <taxon>Candidatus Carbonibacillus</taxon>
    </lineage>
</organism>
<evidence type="ECO:0000256" key="1">
    <source>
        <dbReference type="SAM" id="Phobius"/>
    </source>
</evidence>
<dbReference type="EMBL" id="PEBX01000023">
    <property type="protein sequence ID" value="PTQ56626.1"/>
    <property type="molecule type" value="Genomic_DNA"/>
</dbReference>
<feature type="transmembrane region" description="Helical" evidence="1">
    <location>
        <begin position="132"/>
        <end position="152"/>
    </location>
</feature>
<dbReference type="Proteomes" id="UP000244338">
    <property type="component" value="Unassembled WGS sequence"/>
</dbReference>
<evidence type="ECO:0000313" key="2">
    <source>
        <dbReference type="EMBL" id="PTQ56626.1"/>
    </source>
</evidence>
<gene>
    <name evidence="2" type="ORF">BSOLF_2894</name>
</gene>
<protein>
    <submittedName>
        <fullName evidence="2">Uncharacterized protein</fullName>
    </submittedName>
</protein>
<feature type="transmembrane region" description="Helical" evidence="1">
    <location>
        <begin position="45"/>
        <end position="64"/>
    </location>
</feature>